<evidence type="ECO:0000313" key="3">
    <source>
        <dbReference type="Proteomes" id="UP000503399"/>
    </source>
</evidence>
<feature type="compositionally biased region" description="Pro residues" evidence="1">
    <location>
        <begin position="475"/>
        <end position="487"/>
    </location>
</feature>
<feature type="compositionally biased region" description="Low complexity" evidence="1">
    <location>
        <begin position="518"/>
        <end position="527"/>
    </location>
</feature>
<dbReference type="EMBL" id="LR778114">
    <property type="protein sequence ID" value="CAB1127714.1"/>
    <property type="molecule type" value="Genomic_DNA"/>
</dbReference>
<dbReference type="AlphaFoldDB" id="A0A6F8ZDE8"/>
<feature type="region of interest" description="Disordered" evidence="1">
    <location>
        <begin position="626"/>
        <end position="663"/>
    </location>
</feature>
<name>A0A6F8ZDE8_9FIRM</name>
<dbReference type="Proteomes" id="UP000503399">
    <property type="component" value="Chromosome"/>
</dbReference>
<gene>
    <name evidence="2" type="ORF">R50_0208</name>
</gene>
<feature type="compositionally biased region" description="Low complexity" evidence="1">
    <location>
        <begin position="443"/>
        <end position="452"/>
    </location>
</feature>
<keyword evidence="3" id="KW-1185">Reference proteome</keyword>
<feature type="compositionally biased region" description="Pro residues" evidence="1">
    <location>
        <begin position="432"/>
        <end position="442"/>
    </location>
</feature>
<feature type="compositionally biased region" description="Low complexity" evidence="1">
    <location>
        <begin position="501"/>
        <end position="510"/>
    </location>
</feature>
<feature type="compositionally biased region" description="Gly residues" evidence="1">
    <location>
        <begin position="528"/>
        <end position="540"/>
    </location>
</feature>
<sequence length="692" mass="70614">MARPAFRPAAPGPGPVERPDGPGRRPRTRPLGAQPPPPAGGGGPGPPPPGPSRTLRARLAALRRSLPQLLSGCRQVWLLTSDPARLGPVLAEVLPRVTVLPLTGPEGGGRDRPPEPADGLVVDLGPEPVPLARTAALAAALPPEAPVLVYAEEPDPPLEDAWQQGPGARRWARWRRALDAAGVALVPGITQAVSWEGRVLAAVVFGQRLPAVPAGSTPAVPPRIAWVGLFQSAADWGTDARTLSAGPLPVGYHLLRVDAAARPEGPGENALDLADPWTPPPDPPAVSITHLPWTLLHTGTGWGGRLRIARTALIAGPVAGTGRLAAFDRVWVPSPFVRNLLLESGLEAGRVAVLPPGILLPAGPRPPASRAAVHATGSAHLGGAPRPRHPLGRVRGRLSRAGGRAPGHLQPRPRPRPLRALAQGTRPGGPAGGPPHHPPHPASPAGRPGLPVRGRRPLRAAHPRRRPGSGLSGSPGPPHPGGGPRPGGPGGLPHRRQRLSGPRPTGAGTRPGRRAGLRRGLLVPGRFRGLGGDPAAGGSLGNRPAGAGGSRLAHGPAVHPGSRLPAAGAGMAAAGAARAGLPTAGSSAEGSPSCPLKRPLPACTWMSGSRASPWPSGWWPGWHGNSEPAARSWRHSRRQGPPPSISAPPGRPTGPVPPPRAGWWCSSRGASAQCLTAGCGAPSRPTPSGSPC</sequence>
<feature type="region of interest" description="Disordered" evidence="1">
    <location>
        <begin position="365"/>
        <end position="569"/>
    </location>
</feature>
<feature type="compositionally biased region" description="Pro residues" evidence="1">
    <location>
        <begin position="33"/>
        <end position="51"/>
    </location>
</feature>
<protein>
    <submittedName>
        <fullName evidence="2">Uncharacterized protein</fullName>
    </submittedName>
</protein>
<organism evidence="2 3">
    <name type="scientific">Candidatus Hydrogenisulfobacillus filiaventi</name>
    <dbReference type="NCBI Taxonomy" id="2707344"/>
    <lineage>
        <taxon>Bacteria</taxon>
        <taxon>Bacillati</taxon>
        <taxon>Bacillota</taxon>
        <taxon>Clostridia</taxon>
        <taxon>Eubacteriales</taxon>
        <taxon>Clostridiales Family XVII. Incertae Sedis</taxon>
        <taxon>Candidatus Hydrogenisulfobacillus</taxon>
    </lineage>
</organism>
<accession>A0A6F8ZDE8</accession>
<feature type="region of interest" description="Disordered" evidence="1">
    <location>
        <begin position="1"/>
        <end position="54"/>
    </location>
</feature>
<feature type="compositionally biased region" description="Basic residues" evidence="1">
    <location>
        <begin position="453"/>
        <end position="467"/>
    </location>
</feature>
<feature type="compositionally biased region" description="Pro residues" evidence="1">
    <location>
        <begin position="640"/>
        <end position="660"/>
    </location>
</feature>
<proteinExistence type="predicted"/>
<evidence type="ECO:0000256" key="1">
    <source>
        <dbReference type="SAM" id="MobiDB-lite"/>
    </source>
</evidence>
<reference evidence="2 3" key="1">
    <citation type="submission" date="2020-02" db="EMBL/GenBank/DDBJ databases">
        <authorList>
            <person name="Hogendoorn C."/>
        </authorList>
    </citation>
    <scope>NUCLEOTIDE SEQUENCE [LARGE SCALE GENOMIC DNA]</scope>
    <source>
        <strain evidence="2">R501</strain>
    </source>
</reference>
<feature type="compositionally biased region" description="Basic residues" evidence="1">
    <location>
        <begin position="386"/>
        <end position="398"/>
    </location>
</feature>
<evidence type="ECO:0000313" key="2">
    <source>
        <dbReference type="EMBL" id="CAB1127714.1"/>
    </source>
</evidence>
<dbReference type="KEGG" id="hfv:R50_0208"/>